<protein>
    <submittedName>
        <fullName evidence="1">Uncharacterized protein</fullName>
    </submittedName>
</protein>
<sequence>MPIEKPDDKIRFYTEEDYNTTDITKIFYDVDGSGGVLVGNMRERVKQDLNSINKFIREAQDMRIPVKPFFNIDIDKVIFDLPNDAWDSHSYTHFIKAGLTKTGKMPKYPYHLFFRTIEYAWIESDGIVSSKKFDTIHGNLYYLENQTIGKAWFVMWKQHNAYKMELKLIDNILSLGKIEYSTPDHQYYETLYKSEDKK</sequence>
<dbReference type="AlphaFoldDB" id="A0A5C8ERF4"/>
<proteinExistence type="predicted"/>
<dbReference type="EMBL" id="SAYB01000002">
    <property type="protein sequence ID" value="TXJ39332.1"/>
    <property type="molecule type" value="Genomic_DNA"/>
</dbReference>
<comment type="caution">
    <text evidence="1">The sequence shown here is derived from an EMBL/GenBank/DDBJ whole genome shotgun (WGS) entry which is preliminary data.</text>
</comment>
<accession>A0A5C8ERF4</accession>
<organism evidence="1 2">
    <name type="scientific">Brachyspira aalborgi</name>
    <dbReference type="NCBI Taxonomy" id="29522"/>
    <lineage>
        <taxon>Bacteria</taxon>
        <taxon>Pseudomonadati</taxon>
        <taxon>Spirochaetota</taxon>
        <taxon>Spirochaetia</taxon>
        <taxon>Brachyspirales</taxon>
        <taxon>Brachyspiraceae</taxon>
        <taxon>Brachyspira</taxon>
    </lineage>
</organism>
<evidence type="ECO:0000313" key="1">
    <source>
        <dbReference type="EMBL" id="TXJ39332.1"/>
    </source>
</evidence>
<dbReference type="Proteomes" id="UP000322814">
    <property type="component" value="Unassembled WGS sequence"/>
</dbReference>
<gene>
    <name evidence="1" type="ORF">EPJ78_01420</name>
</gene>
<dbReference type="RefSeq" id="WP_147770268.1">
    <property type="nucleotide sequence ID" value="NZ_SAYB01000002.1"/>
</dbReference>
<name>A0A5C8ERF4_9SPIR</name>
<evidence type="ECO:0000313" key="2">
    <source>
        <dbReference type="Proteomes" id="UP000322814"/>
    </source>
</evidence>
<reference evidence="1 2" key="1">
    <citation type="journal article" date="1992" name="Lakartidningen">
        <title>[Penicillin V and not amoxicillin is the first choice preparation in acute otitis].</title>
        <authorList>
            <person name="Kamme C."/>
            <person name="Lundgren K."/>
            <person name="Prellner K."/>
        </authorList>
    </citation>
    <scope>NUCLEOTIDE SEQUENCE [LARGE SCALE GENOMIC DNA]</scope>
    <source>
        <strain evidence="1 2">PC4580III</strain>
    </source>
</reference>